<evidence type="ECO:0008006" key="4">
    <source>
        <dbReference type="Google" id="ProtNLM"/>
    </source>
</evidence>
<keyword evidence="3" id="KW-1185">Reference proteome</keyword>
<dbReference type="OMA" id="LQIYIEM"/>
<dbReference type="AlphaFoldDB" id="E3M034"/>
<dbReference type="FunCoup" id="E3M034">
    <property type="interactions" value="1116"/>
</dbReference>
<organism evidence="3">
    <name type="scientific">Caenorhabditis remanei</name>
    <name type="common">Caenorhabditis vulgaris</name>
    <dbReference type="NCBI Taxonomy" id="31234"/>
    <lineage>
        <taxon>Eukaryota</taxon>
        <taxon>Metazoa</taxon>
        <taxon>Ecdysozoa</taxon>
        <taxon>Nematoda</taxon>
        <taxon>Chromadorea</taxon>
        <taxon>Rhabditida</taxon>
        <taxon>Rhabditina</taxon>
        <taxon>Rhabditomorpha</taxon>
        <taxon>Rhabditoidea</taxon>
        <taxon>Rhabditidae</taxon>
        <taxon>Peloderinae</taxon>
        <taxon>Caenorhabditis</taxon>
    </lineage>
</organism>
<dbReference type="Pfam" id="PF10318">
    <property type="entry name" value="7TM_GPCR_Srh"/>
    <property type="match status" value="1"/>
</dbReference>
<feature type="transmembrane region" description="Helical" evidence="1">
    <location>
        <begin position="100"/>
        <end position="118"/>
    </location>
</feature>
<feature type="transmembrane region" description="Helical" evidence="1">
    <location>
        <begin position="245"/>
        <end position="268"/>
    </location>
</feature>
<dbReference type="SUPFAM" id="SSF81321">
    <property type="entry name" value="Family A G protein-coupled receptor-like"/>
    <property type="match status" value="1"/>
</dbReference>
<dbReference type="HOGENOM" id="CLU_042960_1_1_1"/>
<dbReference type="PANTHER" id="PTHR22941">
    <property type="entry name" value="SERPENTINE RECEPTOR"/>
    <property type="match status" value="1"/>
</dbReference>
<dbReference type="KEGG" id="crq:GCK72_018958"/>
<dbReference type="InParanoid" id="E3M034"/>
<feature type="transmembrane region" description="Helical" evidence="1">
    <location>
        <begin position="139"/>
        <end position="159"/>
    </location>
</feature>
<dbReference type="PANTHER" id="PTHR22941:SF163">
    <property type="entry name" value="SERPENTINE RECEPTOR, CLASS H"/>
    <property type="match status" value="1"/>
</dbReference>
<dbReference type="GeneID" id="9823953"/>
<protein>
    <recommendedName>
        <fullName evidence="4">Serpentine Receptor, class H</fullName>
    </recommendedName>
</protein>
<accession>E3M034</accession>
<feature type="transmembrane region" description="Helical" evidence="1">
    <location>
        <begin position="196"/>
        <end position="225"/>
    </location>
</feature>
<feature type="transmembrane region" description="Helical" evidence="1">
    <location>
        <begin position="20"/>
        <end position="45"/>
    </location>
</feature>
<dbReference type="RefSeq" id="XP_003110307.2">
    <property type="nucleotide sequence ID" value="XM_003110259.2"/>
</dbReference>
<evidence type="ECO:0000313" key="3">
    <source>
        <dbReference type="Proteomes" id="UP000008281"/>
    </source>
</evidence>
<dbReference type="EMBL" id="DS268420">
    <property type="protein sequence ID" value="EFO87600.1"/>
    <property type="molecule type" value="Genomic_DNA"/>
</dbReference>
<sequence length="343" mass="39564">MNNRTSKCTENSQLLADPDSFKLACHIMTGFAIPIHFYGMWCILFKTSSMMLSVKRLLLWTHCLGALLDLSLSYLSMPYLLFPTFSGYSLGQMNMPELQIYIEMSLAALMCTSILSIYENRYFVLFGKNENPRWNRIRMYFLTFNYILAVTFIAPNYIFCPEQTTAVKIITERLPCTPENSINNRNLFVAALDLNFTFFCLTFETFLLFIEVATFFFIVSVRLVYRGQRKMSLMSNRTHSLQKKFVMALCFQSTVPFVLIVVPIVYVLATLRLNYHNQLFTNICVLIGSSHGIVATIVMVLIHKPYRDATLDLIYCCCVRKNGKIDSRKISTNVSPVNRVMKF</sequence>
<evidence type="ECO:0000256" key="1">
    <source>
        <dbReference type="SAM" id="Phobius"/>
    </source>
</evidence>
<dbReference type="CTD" id="9823953"/>
<dbReference type="Proteomes" id="UP000008281">
    <property type="component" value="Unassembled WGS sequence"/>
</dbReference>
<dbReference type="eggNOG" id="ENOG502SY7B">
    <property type="taxonomic scope" value="Eukaryota"/>
</dbReference>
<keyword evidence="1" id="KW-0812">Transmembrane</keyword>
<dbReference type="OrthoDB" id="5869815at2759"/>
<dbReference type="InterPro" id="IPR053220">
    <property type="entry name" value="Nematode_rcpt-like_serp_H"/>
</dbReference>
<feature type="transmembrane region" description="Helical" evidence="1">
    <location>
        <begin position="57"/>
        <end position="80"/>
    </location>
</feature>
<name>E3M034_CAERE</name>
<dbReference type="InterPro" id="IPR019422">
    <property type="entry name" value="7TM_GPCR_serpentine_rcpt_Srh"/>
</dbReference>
<dbReference type="Gene3D" id="1.20.1070.10">
    <property type="entry name" value="Rhodopsin 7-helix transmembrane proteins"/>
    <property type="match status" value="1"/>
</dbReference>
<gene>
    <name evidence="2" type="ORF">CRE_05577</name>
</gene>
<proteinExistence type="predicted"/>
<evidence type="ECO:0000313" key="2">
    <source>
        <dbReference type="EMBL" id="EFO87600.1"/>
    </source>
</evidence>
<feature type="transmembrane region" description="Helical" evidence="1">
    <location>
        <begin position="280"/>
        <end position="302"/>
    </location>
</feature>
<reference evidence="2" key="1">
    <citation type="submission" date="2007-07" db="EMBL/GenBank/DDBJ databases">
        <title>PCAP assembly of the Caenorhabditis remanei genome.</title>
        <authorList>
            <consortium name="The Caenorhabditis remanei Sequencing Consortium"/>
            <person name="Wilson R.K."/>
        </authorList>
    </citation>
    <scope>NUCLEOTIDE SEQUENCE [LARGE SCALE GENOMIC DNA]</scope>
    <source>
        <strain evidence="2">PB4641</strain>
    </source>
</reference>
<keyword evidence="1" id="KW-0472">Membrane</keyword>
<keyword evidence="1" id="KW-1133">Transmembrane helix</keyword>